<dbReference type="GO" id="GO:0015074">
    <property type="term" value="P:DNA integration"/>
    <property type="evidence" value="ECO:0007669"/>
    <property type="project" value="UniProtKB-KW"/>
</dbReference>
<dbReference type="OrthoDB" id="9775880at2"/>
<dbReference type="AlphaFoldDB" id="A0A1G7QZZ7"/>
<dbReference type="InterPro" id="IPR011010">
    <property type="entry name" value="DNA_brk_join_enz"/>
</dbReference>
<keyword evidence="7" id="KW-1185">Reference proteome</keyword>
<dbReference type="GO" id="GO:0003677">
    <property type="term" value="F:DNA binding"/>
    <property type="evidence" value="ECO:0007669"/>
    <property type="project" value="UniProtKB-KW"/>
</dbReference>
<dbReference type="RefSeq" id="WP_092155282.1">
    <property type="nucleotide sequence ID" value="NZ_DBFBQU010000305.1"/>
</dbReference>
<dbReference type="Pfam" id="PF13356">
    <property type="entry name" value="Arm-DNA-bind_3"/>
    <property type="match status" value="1"/>
</dbReference>
<evidence type="ECO:0000313" key="7">
    <source>
        <dbReference type="Proteomes" id="UP000199355"/>
    </source>
</evidence>
<dbReference type="InterPro" id="IPR050808">
    <property type="entry name" value="Phage_Integrase"/>
</dbReference>
<proteinExistence type="inferred from homology"/>
<dbReference type="InterPro" id="IPR053876">
    <property type="entry name" value="Phage_int_M"/>
</dbReference>
<name>A0A1G7QZZ7_9BACT</name>
<evidence type="ECO:0000256" key="1">
    <source>
        <dbReference type="ARBA" id="ARBA00008857"/>
    </source>
</evidence>
<dbReference type="EMBL" id="FNBX01000025">
    <property type="protein sequence ID" value="SDG03260.1"/>
    <property type="molecule type" value="Genomic_DNA"/>
</dbReference>
<dbReference type="InterPro" id="IPR038488">
    <property type="entry name" value="Integrase_DNA-bd_sf"/>
</dbReference>
<dbReference type="PANTHER" id="PTHR30629">
    <property type="entry name" value="PROPHAGE INTEGRASE"/>
    <property type="match status" value="1"/>
</dbReference>
<dbReference type="GO" id="GO:0006310">
    <property type="term" value="P:DNA recombination"/>
    <property type="evidence" value="ECO:0007669"/>
    <property type="project" value="UniProtKB-KW"/>
</dbReference>
<dbReference type="SUPFAM" id="SSF56349">
    <property type="entry name" value="DNA breaking-rejoining enzymes"/>
    <property type="match status" value="1"/>
</dbReference>
<dbReference type="InterPro" id="IPR013762">
    <property type="entry name" value="Integrase-like_cat_sf"/>
</dbReference>
<gene>
    <name evidence="6" type="ORF">SAMN05192586_12510</name>
</gene>
<dbReference type="InterPro" id="IPR025166">
    <property type="entry name" value="Integrase_DNA_bind_dom"/>
</dbReference>
<keyword evidence="4" id="KW-0233">DNA recombination</keyword>
<dbReference type="PROSITE" id="PS51898">
    <property type="entry name" value="TYR_RECOMBINASE"/>
    <property type="match status" value="1"/>
</dbReference>
<reference evidence="7" key="1">
    <citation type="submission" date="2016-10" db="EMBL/GenBank/DDBJ databases">
        <authorList>
            <person name="Varghese N."/>
            <person name="Submissions S."/>
        </authorList>
    </citation>
    <scope>NUCLEOTIDE SEQUENCE [LARGE SCALE GENOMIC DNA]</scope>
    <source>
        <strain evidence="7">KHC7</strain>
    </source>
</reference>
<comment type="similarity">
    <text evidence="1">Belongs to the 'phage' integrase family.</text>
</comment>
<accession>A0A1G7QZZ7</accession>
<dbReference type="InterPro" id="IPR002104">
    <property type="entry name" value="Integrase_catalytic"/>
</dbReference>
<protein>
    <submittedName>
        <fullName evidence="6">Integrase</fullName>
    </submittedName>
</protein>
<dbReference type="PANTHER" id="PTHR30629:SF2">
    <property type="entry name" value="PROPHAGE INTEGRASE INTS-RELATED"/>
    <property type="match status" value="1"/>
</dbReference>
<dbReference type="Pfam" id="PF00589">
    <property type="entry name" value="Phage_integrase"/>
    <property type="match status" value="1"/>
</dbReference>
<keyword evidence="3" id="KW-0238">DNA-binding</keyword>
<evidence type="ECO:0000256" key="3">
    <source>
        <dbReference type="ARBA" id="ARBA00023125"/>
    </source>
</evidence>
<dbReference type="STRING" id="571438.SAMN05192586_12510"/>
<evidence type="ECO:0000256" key="2">
    <source>
        <dbReference type="ARBA" id="ARBA00022908"/>
    </source>
</evidence>
<feature type="domain" description="Tyr recombinase" evidence="5">
    <location>
        <begin position="202"/>
        <end position="380"/>
    </location>
</feature>
<keyword evidence="2" id="KW-0229">DNA integration</keyword>
<sequence>MPLSDAKIRALPPTDKNLKLFDGGGLYLAVSPAGGKTWRLKYRFGGKEQTLTIGRYPQIGLKEAREKAQKAKASLEQGIDPGQMKKAVAAAQTGGGDSFEAIAREWFERNKSKWTPKHGERVLLRLEQNMFPYIGKIHIGILTAPQILLSLRKIEERGAIETAHRVLQECGCVCRYAVATGRAERDATADLKGALAPAISKNMPAIVTPSEVGGLLRSLEGYTGSEVVKAALRLAPLVFVRPGELRQAEWTEFDLAGKIWIIPPEKMKMRREHRVPLASQSMSILEALFPLTGRGRFLFPSMRSAARPMSDNTVNAALRRLGYAQGEMCGHGFRAMASTLLNERGWAPDVIEAQLAHVDGNSVRRAYNRALYWEERVKMMQEWADYLDELRENTGAQDSNR</sequence>
<dbReference type="Gene3D" id="1.10.150.130">
    <property type="match status" value="1"/>
</dbReference>
<dbReference type="Pfam" id="PF22022">
    <property type="entry name" value="Phage_int_M"/>
    <property type="match status" value="1"/>
</dbReference>
<dbReference type="CDD" id="cd00801">
    <property type="entry name" value="INT_P4_C"/>
    <property type="match status" value="1"/>
</dbReference>
<evidence type="ECO:0000256" key="4">
    <source>
        <dbReference type="ARBA" id="ARBA00023172"/>
    </source>
</evidence>
<evidence type="ECO:0000313" key="6">
    <source>
        <dbReference type="EMBL" id="SDG03260.1"/>
    </source>
</evidence>
<organism evidence="6 7">
    <name type="scientific">Desulfovibrio legallii</name>
    <dbReference type="NCBI Taxonomy" id="571438"/>
    <lineage>
        <taxon>Bacteria</taxon>
        <taxon>Pseudomonadati</taxon>
        <taxon>Thermodesulfobacteriota</taxon>
        <taxon>Desulfovibrionia</taxon>
        <taxon>Desulfovibrionales</taxon>
        <taxon>Desulfovibrionaceae</taxon>
        <taxon>Desulfovibrio</taxon>
    </lineage>
</organism>
<dbReference type="Proteomes" id="UP000199355">
    <property type="component" value="Unassembled WGS sequence"/>
</dbReference>
<evidence type="ECO:0000259" key="5">
    <source>
        <dbReference type="PROSITE" id="PS51898"/>
    </source>
</evidence>
<dbReference type="Gene3D" id="1.10.443.10">
    <property type="entry name" value="Intergrase catalytic core"/>
    <property type="match status" value="1"/>
</dbReference>
<dbReference type="Gene3D" id="3.30.160.390">
    <property type="entry name" value="Integrase, DNA-binding domain"/>
    <property type="match status" value="1"/>
</dbReference>
<dbReference type="InterPro" id="IPR010998">
    <property type="entry name" value="Integrase_recombinase_N"/>
</dbReference>